<dbReference type="InterPro" id="IPR046821">
    <property type="entry name" value="PDDEXK_11"/>
</dbReference>
<evidence type="ECO:0000313" key="2">
    <source>
        <dbReference type="EMBL" id="EQD27211.1"/>
    </source>
</evidence>
<dbReference type="Pfam" id="PF20472">
    <property type="entry name" value="PDDEXK_11"/>
    <property type="match status" value="1"/>
</dbReference>
<comment type="caution">
    <text evidence="2">The sequence shown here is derived from an EMBL/GenBank/DDBJ whole genome shotgun (WGS) entry which is preliminary data.</text>
</comment>
<protein>
    <recommendedName>
        <fullName evidence="1">PD-(D/E)XK nuclease domain-containing protein</fullName>
    </recommendedName>
</protein>
<name>T0XWM9_9ZZZZ</name>
<proteinExistence type="predicted"/>
<reference evidence="2" key="2">
    <citation type="journal article" date="2014" name="ISME J.">
        <title>Microbial stratification in low pH oxic and suboxic macroscopic growths along an acid mine drainage.</title>
        <authorList>
            <person name="Mendez-Garcia C."/>
            <person name="Mesa V."/>
            <person name="Sprenger R.R."/>
            <person name="Richter M."/>
            <person name="Diez M.S."/>
            <person name="Solano J."/>
            <person name="Bargiela R."/>
            <person name="Golyshina O.V."/>
            <person name="Manteca A."/>
            <person name="Ramos J.L."/>
            <person name="Gallego J.R."/>
            <person name="Llorente I."/>
            <person name="Martins Dos Santos V.A."/>
            <person name="Jensen O.N."/>
            <person name="Pelaez A.I."/>
            <person name="Sanchez J."/>
            <person name="Ferrer M."/>
        </authorList>
    </citation>
    <scope>NUCLEOTIDE SEQUENCE</scope>
</reference>
<dbReference type="EMBL" id="AUZY01012921">
    <property type="protein sequence ID" value="EQD27211.1"/>
    <property type="molecule type" value="Genomic_DNA"/>
</dbReference>
<organism evidence="2">
    <name type="scientific">mine drainage metagenome</name>
    <dbReference type="NCBI Taxonomy" id="410659"/>
    <lineage>
        <taxon>unclassified sequences</taxon>
        <taxon>metagenomes</taxon>
        <taxon>ecological metagenomes</taxon>
    </lineage>
</organism>
<reference evidence="2" key="1">
    <citation type="submission" date="2013-08" db="EMBL/GenBank/DDBJ databases">
        <authorList>
            <person name="Mendez C."/>
            <person name="Richter M."/>
            <person name="Ferrer M."/>
            <person name="Sanchez J."/>
        </authorList>
    </citation>
    <scope>NUCLEOTIDE SEQUENCE</scope>
</reference>
<dbReference type="AlphaFoldDB" id="T0XWM9"/>
<gene>
    <name evidence="2" type="ORF">B1B_19241</name>
</gene>
<sequence>MVLPALKQGGYQVTKHAKVGLRPGGGKHIVDVVAGDRSGRAILIELKWQQTAGTTEQKIPFEVICLAHSLKQSAGRYAAAYLVLGGDGWTLRNFYIRGGLNEYLKDADSVTILGMETFIAKANKREL</sequence>
<accession>T0XWM9</accession>
<feature type="domain" description="PD-(D/E)XK nuclease" evidence="1">
    <location>
        <begin position="27"/>
        <end position="125"/>
    </location>
</feature>
<evidence type="ECO:0000259" key="1">
    <source>
        <dbReference type="Pfam" id="PF20472"/>
    </source>
</evidence>